<name>A0A8C5BVN7_GADMO</name>
<dbReference type="AlphaFoldDB" id="A0A8C5BVN7"/>
<dbReference type="GeneTree" id="ENSGT00390000002245"/>
<dbReference type="Ensembl" id="ENSGMOT00000054060.1">
    <property type="protein sequence ID" value="ENSGMOP00000051713.1"/>
    <property type="gene ID" value="ENSGMOG00000034248.1"/>
</dbReference>
<dbReference type="Gene3D" id="1.10.10.60">
    <property type="entry name" value="Homeodomain-like"/>
    <property type="match status" value="1"/>
</dbReference>
<proteinExistence type="predicted"/>
<dbReference type="GO" id="GO:0016604">
    <property type="term" value="C:nuclear body"/>
    <property type="evidence" value="ECO:0007669"/>
    <property type="project" value="TreeGrafter"/>
</dbReference>
<dbReference type="OMA" id="FQFRRLK"/>
<dbReference type="FunFam" id="1.10.10.60:FF:000135">
    <property type="entry name" value="Myb/SANT-like DNA-binding domain containing 1"/>
    <property type="match status" value="1"/>
</dbReference>
<feature type="region of interest" description="Disordered" evidence="2">
    <location>
        <begin position="126"/>
        <end position="151"/>
    </location>
</feature>
<reference evidence="4" key="2">
    <citation type="submission" date="2025-09" db="UniProtKB">
        <authorList>
            <consortium name="Ensembl"/>
        </authorList>
    </citation>
    <scope>IDENTIFICATION</scope>
</reference>
<accession>A0A8C5BVN7</accession>
<feature type="region of interest" description="Disordered" evidence="2">
    <location>
        <begin position="180"/>
        <end position="205"/>
    </location>
</feature>
<gene>
    <name evidence="4" type="primary">MSANTD1</name>
</gene>
<keyword evidence="5" id="KW-1185">Reference proteome</keyword>
<evidence type="ECO:0000256" key="2">
    <source>
        <dbReference type="SAM" id="MobiDB-lite"/>
    </source>
</evidence>
<evidence type="ECO:0000313" key="4">
    <source>
        <dbReference type="Ensembl" id="ENSGMOP00000051713.1"/>
    </source>
</evidence>
<dbReference type="InterPro" id="IPR026095">
    <property type="entry name" value="Myb/SANT-like_DNA-bd_dom_prot"/>
</dbReference>
<feature type="compositionally biased region" description="Basic residues" evidence="2">
    <location>
        <begin position="196"/>
        <end position="205"/>
    </location>
</feature>
<protein>
    <recommendedName>
        <fullName evidence="1">Myb/SANT-like DNA-binding domain-containing protein 1</fullName>
    </recommendedName>
</protein>
<evidence type="ECO:0000313" key="5">
    <source>
        <dbReference type="Proteomes" id="UP000694546"/>
    </source>
</evidence>
<dbReference type="PANTHER" id="PTHR22666:SF3">
    <property type="entry name" value="MYB_SANT-LIKE DNA-BINDING DOMAIN-CONTAINING PROTEIN 1"/>
    <property type="match status" value="1"/>
</dbReference>
<dbReference type="InterPro" id="IPR044822">
    <property type="entry name" value="Myb_DNA-bind_4"/>
</dbReference>
<dbReference type="GO" id="GO:0045893">
    <property type="term" value="P:positive regulation of DNA-templated transcription"/>
    <property type="evidence" value="ECO:0007669"/>
    <property type="project" value="TreeGrafter"/>
</dbReference>
<sequence>MASEDNFSYLLPGHSEKHRRARNWTDGEMKALLFVWEEHHNELKLSKRNAKVYEKMSQRFLELTGELRHKEEIKMKITNMSFQYRRLKCNSEEASEAPDWPYFKAIETILSKPPDNGRLSSFEFHAAAGGGPSTSSTKSSEGLIGQGPATRSGAAGGLIGFLPEYTGSSDEMEMKQEVIDSLSSDSVQSLDSSSRPGKRKRADRKLVSMKRKKLRLMRAMLQEQRRMSRSMEESSREVRRALQQQNFLQIQTLQLQERMMNLLEKLVQPTLPGSATPWAQGGAQELGKP</sequence>
<dbReference type="PANTHER" id="PTHR22666">
    <property type="entry name" value="MYB_SANT-LIKE DNA-BINDING DOMAIN-CONTAINING PROTEIN 1"/>
    <property type="match status" value="1"/>
</dbReference>
<evidence type="ECO:0000256" key="1">
    <source>
        <dbReference type="ARBA" id="ARBA00070622"/>
    </source>
</evidence>
<feature type="compositionally biased region" description="Low complexity" evidence="2">
    <location>
        <begin position="180"/>
        <end position="194"/>
    </location>
</feature>
<reference evidence="4" key="1">
    <citation type="submission" date="2025-08" db="UniProtKB">
        <authorList>
            <consortium name="Ensembl"/>
        </authorList>
    </citation>
    <scope>IDENTIFICATION</scope>
</reference>
<organism evidence="4 5">
    <name type="scientific">Gadus morhua</name>
    <name type="common">Atlantic cod</name>
    <dbReference type="NCBI Taxonomy" id="8049"/>
    <lineage>
        <taxon>Eukaryota</taxon>
        <taxon>Metazoa</taxon>
        <taxon>Chordata</taxon>
        <taxon>Craniata</taxon>
        <taxon>Vertebrata</taxon>
        <taxon>Euteleostomi</taxon>
        <taxon>Actinopterygii</taxon>
        <taxon>Neopterygii</taxon>
        <taxon>Teleostei</taxon>
        <taxon>Neoteleostei</taxon>
        <taxon>Acanthomorphata</taxon>
        <taxon>Zeiogadaria</taxon>
        <taxon>Gadariae</taxon>
        <taxon>Gadiformes</taxon>
        <taxon>Gadoidei</taxon>
        <taxon>Gadidae</taxon>
        <taxon>Gadus</taxon>
    </lineage>
</organism>
<dbReference type="Pfam" id="PF13837">
    <property type="entry name" value="Myb_DNA-bind_4"/>
    <property type="match status" value="1"/>
</dbReference>
<dbReference type="Proteomes" id="UP000694546">
    <property type="component" value="Chromosome 17"/>
</dbReference>
<feature type="domain" description="Myb/SANT-like DNA-binding" evidence="3">
    <location>
        <begin position="22"/>
        <end position="108"/>
    </location>
</feature>
<evidence type="ECO:0000259" key="3">
    <source>
        <dbReference type="Pfam" id="PF13837"/>
    </source>
</evidence>